<reference evidence="3" key="1">
    <citation type="submission" date="2019-02" db="EMBL/GenBank/DDBJ databases">
        <authorList>
            <person name="Gruber-Vodicka R. H."/>
            <person name="Seah K. B. B."/>
        </authorList>
    </citation>
    <scope>NUCLEOTIDE SEQUENCE</scope>
    <source>
        <strain evidence="2">BECK_DK161</strain>
        <strain evidence="3">BECK_DK47</strain>
    </source>
</reference>
<name>A0A450SSQ3_9GAMM</name>
<evidence type="ECO:0000313" key="3">
    <source>
        <dbReference type="EMBL" id="VFJ57107.1"/>
    </source>
</evidence>
<feature type="region of interest" description="Disordered" evidence="1">
    <location>
        <begin position="57"/>
        <end position="76"/>
    </location>
</feature>
<dbReference type="EMBL" id="CAADEY010000008">
    <property type="protein sequence ID" value="VFJ44451.1"/>
    <property type="molecule type" value="Genomic_DNA"/>
</dbReference>
<accession>A0A450SSQ3</accession>
<evidence type="ECO:0000256" key="1">
    <source>
        <dbReference type="SAM" id="MobiDB-lite"/>
    </source>
</evidence>
<gene>
    <name evidence="3" type="ORF">BECKDK2373B_GA0170837_106313</name>
    <name evidence="2" type="ORF">BECKDK2373C_GA0170839_100813</name>
</gene>
<dbReference type="EMBL" id="CAADEX010000063">
    <property type="protein sequence ID" value="VFJ57107.1"/>
    <property type="molecule type" value="Genomic_DNA"/>
</dbReference>
<protein>
    <submittedName>
        <fullName evidence="3">Uncharacterized protein</fullName>
    </submittedName>
</protein>
<organism evidence="3">
    <name type="scientific">Candidatus Kentrum sp. DK</name>
    <dbReference type="NCBI Taxonomy" id="2126562"/>
    <lineage>
        <taxon>Bacteria</taxon>
        <taxon>Pseudomonadati</taxon>
        <taxon>Pseudomonadota</taxon>
        <taxon>Gammaproteobacteria</taxon>
        <taxon>Candidatus Kentrum</taxon>
    </lineage>
</organism>
<proteinExistence type="predicted"/>
<evidence type="ECO:0000313" key="2">
    <source>
        <dbReference type="EMBL" id="VFJ44451.1"/>
    </source>
</evidence>
<sequence>MIGKEIFISTQAMSEIYSALAKNGIGHEAIAAFPQAGRQRTEMAFEGFPSRLLRPKKGNYLPQRSGCYDLSPEGAA</sequence>
<dbReference type="AlphaFoldDB" id="A0A450SSQ3"/>